<dbReference type="PROSITE" id="PS51257">
    <property type="entry name" value="PROKAR_LIPOPROTEIN"/>
    <property type="match status" value="1"/>
</dbReference>
<evidence type="ECO:0000313" key="3">
    <source>
        <dbReference type="EMBL" id="NMO16320.1"/>
    </source>
</evidence>
<keyword evidence="2" id="KW-0732">Signal</keyword>
<dbReference type="EMBL" id="JABBJJ010000064">
    <property type="protein sequence ID" value="NMO16320.1"/>
    <property type="molecule type" value="Genomic_DNA"/>
</dbReference>
<dbReference type="AlphaFoldDB" id="A0A848LB89"/>
<gene>
    <name evidence="3" type="ORF">HG543_15880</name>
</gene>
<evidence type="ECO:0000313" key="4">
    <source>
        <dbReference type="Proteomes" id="UP000518300"/>
    </source>
</evidence>
<name>A0A848LB89_9BACT</name>
<proteinExistence type="predicted"/>
<dbReference type="Proteomes" id="UP000518300">
    <property type="component" value="Unassembled WGS sequence"/>
</dbReference>
<feature type="signal peptide" evidence="2">
    <location>
        <begin position="1"/>
        <end position="23"/>
    </location>
</feature>
<protein>
    <recommendedName>
        <fullName evidence="5">Lipoprotein</fullName>
    </recommendedName>
</protein>
<dbReference type="RefSeq" id="WP_169345611.1">
    <property type="nucleotide sequence ID" value="NZ_JABBJJ010000064.1"/>
</dbReference>
<evidence type="ECO:0000256" key="1">
    <source>
        <dbReference type="SAM" id="MobiDB-lite"/>
    </source>
</evidence>
<feature type="region of interest" description="Disordered" evidence="1">
    <location>
        <begin position="116"/>
        <end position="142"/>
    </location>
</feature>
<comment type="caution">
    <text evidence="3">The sequence shown here is derived from an EMBL/GenBank/DDBJ whole genome shotgun (WGS) entry which is preliminary data.</text>
</comment>
<accession>A0A848LB89</accession>
<evidence type="ECO:0000256" key="2">
    <source>
        <dbReference type="SAM" id="SignalP"/>
    </source>
</evidence>
<organism evidence="3 4">
    <name type="scientific">Pyxidicoccus fallax</name>
    <dbReference type="NCBI Taxonomy" id="394095"/>
    <lineage>
        <taxon>Bacteria</taxon>
        <taxon>Pseudomonadati</taxon>
        <taxon>Myxococcota</taxon>
        <taxon>Myxococcia</taxon>
        <taxon>Myxococcales</taxon>
        <taxon>Cystobacterineae</taxon>
        <taxon>Myxococcaceae</taxon>
        <taxon>Pyxidicoccus</taxon>
    </lineage>
</organism>
<reference evidence="3 4" key="1">
    <citation type="submission" date="2020-04" db="EMBL/GenBank/DDBJ databases">
        <title>Draft genome of Pyxidicoccus fallax type strain.</title>
        <authorList>
            <person name="Whitworth D.E."/>
        </authorList>
    </citation>
    <scope>NUCLEOTIDE SEQUENCE [LARGE SCALE GENOMIC DNA]</scope>
    <source>
        <strain evidence="3 4">DSM 14698</strain>
    </source>
</reference>
<sequence>MRRRFAFLVAAGLLLGATGCAVTKDPRQNLLEGTTSQAVYKLPPESLLATARELLVEEGYELLPSSDPLYLHTTWRIRGNVDVGASWSRILVQAHRLDNGRTMIRAYRMAYTTNGRAPSHPGSFAGQREAKENKGGGGGSSQAGVYVLGEPLSPTKPTLLRATDFEWALLSRVEPQFAAHLKSRVDAYLTEQKQQQQEAAKEGKP</sequence>
<keyword evidence="4" id="KW-1185">Reference proteome</keyword>
<evidence type="ECO:0008006" key="5">
    <source>
        <dbReference type="Google" id="ProtNLM"/>
    </source>
</evidence>
<feature type="chain" id="PRO_5032465841" description="Lipoprotein" evidence="2">
    <location>
        <begin position="24"/>
        <end position="205"/>
    </location>
</feature>